<dbReference type="PANTHER" id="PTHR43712">
    <property type="entry name" value="PUTATIVE (AFU_ORTHOLOGUE AFUA_4G14580)-RELATED"/>
    <property type="match status" value="1"/>
</dbReference>
<dbReference type="InterPro" id="IPR029063">
    <property type="entry name" value="SAM-dependent_MTases_sf"/>
</dbReference>
<dbReference type="InterPro" id="IPR016461">
    <property type="entry name" value="COMT-like"/>
</dbReference>
<dbReference type="InterPro" id="IPR036390">
    <property type="entry name" value="WH_DNA-bd_sf"/>
</dbReference>
<dbReference type="SUPFAM" id="SSF46785">
    <property type="entry name" value="Winged helix' DNA-binding domain"/>
    <property type="match status" value="1"/>
</dbReference>
<dbReference type="SUPFAM" id="SSF53335">
    <property type="entry name" value="S-adenosyl-L-methionine-dependent methyltransferases"/>
    <property type="match status" value="1"/>
</dbReference>
<dbReference type="PROSITE" id="PS51683">
    <property type="entry name" value="SAM_OMT_II"/>
    <property type="match status" value="1"/>
</dbReference>
<dbReference type="AlphaFoldDB" id="A0A8H6HXI3"/>
<dbReference type="Pfam" id="PF00891">
    <property type="entry name" value="Methyltransf_2"/>
    <property type="match status" value="1"/>
</dbReference>
<dbReference type="InterPro" id="IPR001077">
    <property type="entry name" value="COMT_C"/>
</dbReference>
<accession>A0A8H6HXI3</accession>
<dbReference type="GO" id="GO:0032259">
    <property type="term" value="P:methylation"/>
    <property type="evidence" value="ECO:0007669"/>
    <property type="project" value="UniProtKB-KW"/>
</dbReference>
<evidence type="ECO:0000256" key="2">
    <source>
        <dbReference type="ARBA" id="ARBA00022679"/>
    </source>
</evidence>
<dbReference type="Gene3D" id="3.40.50.150">
    <property type="entry name" value="Vaccinia Virus protein VP39"/>
    <property type="match status" value="1"/>
</dbReference>
<dbReference type="EMBL" id="JACGCI010000036">
    <property type="protein sequence ID" value="KAF6754137.1"/>
    <property type="molecule type" value="Genomic_DNA"/>
</dbReference>
<name>A0A8H6HXI3_9AGAR</name>
<evidence type="ECO:0000256" key="1">
    <source>
        <dbReference type="ARBA" id="ARBA00022603"/>
    </source>
</evidence>
<proteinExistence type="predicted"/>
<evidence type="ECO:0000313" key="6">
    <source>
        <dbReference type="EMBL" id="KAF6754137.1"/>
    </source>
</evidence>
<dbReference type="Proteomes" id="UP000521943">
    <property type="component" value="Unassembled WGS sequence"/>
</dbReference>
<dbReference type="InterPro" id="IPR036388">
    <property type="entry name" value="WH-like_DNA-bd_sf"/>
</dbReference>
<sequence length="456" mass="50240">MDPQQSHLAALVALITNATQLVETRFKTSAQPYVPTLDDTEEHPLDKELSDPALRAAIQTIEGACAQLCATVARPSHTIVNVLAPHCLNVVTTFKIADILEERPEGMHVKDLGARVGIDPEKLGRILRLLATRHVFREVTDDVFANNRLSVQLLSTNPISSLGLHFTEEAFGSASFLTQTLADPEWGTSRDPRKTAFNKYTKYEGSLFEYFEGGTPLGAAMGQRFGVAMVGWGTAIEAGNVVYEYPWDKLPHGASVCDVGAGIGSITLQLAKAHPHLKLKLQDLPERVVQARDEVWPKQCPEAIAEDRIEFEAIDFFTESPIAGCDVYYLKNIIHNWLDGPSIKILSGIRKVMGPNSRVLIHEYILQHATPSSAKIEPSSLRHKQAPAELLSNYGAGRIRQYNLDLVMMSLLNAQERTLEDFVELGEASGLEFVKLWDFGEMSAVEFKLAGGVAPE</sequence>
<dbReference type="Gene3D" id="1.10.10.10">
    <property type="entry name" value="Winged helix-like DNA-binding domain superfamily/Winged helix DNA-binding domain"/>
    <property type="match status" value="1"/>
</dbReference>
<keyword evidence="7" id="KW-1185">Reference proteome</keyword>
<keyword evidence="3" id="KW-0949">S-adenosyl-L-methionine</keyword>
<dbReference type="OrthoDB" id="1606438at2759"/>
<feature type="domain" description="O-methyltransferase dimerisation" evidence="5">
    <location>
        <begin position="81"/>
        <end position="155"/>
    </location>
</feature>
<keyword evidence="2 6" id="KW-0808">Transferase</keyword>
<dbReference type="GO" id="GO:0046983">
    <property type="term" value="F:protein dimerization activity"/>
    <property type="evidence" value="ECO:0007669"/>
    <property type="project" value="InterPro"/>
</dbReference>
<reference evidence="6 7" key="1">
    <citation type="submission" date="2020-07" db="EMBL/GenBank/DDBJ databases">
        <title>Comparative genomics of pyrophilous fungi reveals a link between fire events and developmental genes.</title>
        <authorList>
            <consortium name="DOE Joint Genome Institute"/>
            <person name="Steindorff A.S."/>
            <person name="Carver A."/>
            <person name="Calhoun S."/>
            <person name="Stillman K."/>
            <person name="Liu H."/>
            <person name="Lipzen A."/>
            <person name="Pangilinan J."/>
            <person name="Labutti K."/>
            <person name="Bruns T.D."/>
            <person name="Grigoriev I.V."/>
        </authorList>
    </citation>
    <scope>NUCLEOTIDE SEQUENCE [LARGE SCALE GENOMIC DNA]</scope>
    <source>
        <strain evidence="6 7">CBS 144469</strain>
    </source>
</reference>
<gene>
    <name evidence="6" type="ORF">DFP72DRAFT_813320</name>
</gene>
<dbReference type="InterPro" id="IPR012967">
    <property type="entry name" value="COMT_dimerisation"/>
</dbReference>
<evidence type="ECO:0000259" key="5">
    <source>
        <dbReference type="Pfam" id="PF08100"/>
    </source>
</evidence>
<evidence type="ECO:0000256" key="3">
    <source>
        <dbReference type="ARBA" id="ARBA00022691"/>
    </source>
</evidence>
<dbReference type="PANTHER" id="PTHR43712:SF2">
    <property type="entry name" value="O-METHYLTRANSFERASE CICE"/>
    <property type="match status" value="1"/>
</dbReference>
<feature type="domain" description="O-methyltransferase C-terminal" evidence="4">
    <location>
        <begin position="254"/>
        <end position="372"/>
    </location>
</feature>
<comment type="caution">
    <text evidence="6">The sequence shown here is derived from an EMBL/GenBank/DDBJ whole genome shotgun (WGS) entry which is preliminary data.</text>
</comment>
<organism evidence="6 7">
    <name type="scientific">Ephemerocybe angulata</name>
    <dbReference type="NCBI Taxonomy" id="980116"/>
    <lineage>
        <taxon>Eukaryota</taxon>
        <taxon>Fungi</taxon>
        <taxon>Dikarya</taxon>
        <taxon>Basidiomycota</taxon>
        <taxon>Agaricomycotina</taxon>
        <taxon>Agaricomycetes</taxon>
        <taxon>Agaricomycetidae</taxon>
        <taxon>Agaricales</taxon>
        <taxon>Agaricineae</taxon>
        <taxon>Psathyrellaceae</taxon>
        <taxon>Ephemerocybe</taxon>
    </lineage>
</organism>
<evidence type="ECO:0000259" key="4">
    <source>
        <dbReference type="Pfam" id="PF00891"/>
    </source>
</evidence>
<evidence type="ECO:0000313" key="7">
    <source>
        <dbReference type="Proteomes" id="UP000521943"/>
    </source>
</evidence>
<keyword evidence="1 6" id="KW-0489">Methyltransferase</keyword>
<protein>
    <submittedName>
        <fullName evidence="6">S-adenosyl-L-methionine-dependent methyltransferase</fullName>
    </submittedName>
</protein>
<dbReference type="Pfam" id="PF08100">
    <property type="entry name" value="Dimerisation"/>
    <property type="match status" value="1"/>
</dbReference>
<dbReference type="GO" id="GO:0008171">
    <property type="term" value="F:O-methyltransferase activity"/>
    <property type="evidence" value="ECO:0007669"/>
    <property type="project" value="InterPro"/>
</dbReference>